<proteinExistence type="predicted"/>
<dbReference type="Proteomes" id="UP001374584">
    <property type="component" value="Unassembled WGS sequence"/>
</dbReference>
<comment type="caution">
    <text evidence="1">The sequence shown here is derived from an EMBL/GenBank/DDBJ whole genome shotgun (WGS) entry which is preliminary data.</text>
</comment>
<reference evidence="1 2" key="1">
    <citation type="submission" date="2024-01" db="EMBL/GenBank/DDBJ databases">
        <title>The genomes of 5 underutilized Papilionoideae crops provide insights into root nodulation and disease resistanc.</title>
        <authorList>
            <person name="Jiang F."/>
        </authorList>
    </citation>
    <scope>NUCLEOTIDE SEQUENCE [LARGE SCALE GENOMIC DNA]</scope>
    <source>
        <strain evidence="1">JINMINGXINNONG_FW02</strain>
        <tissue evidence="1">Leaves</tissue>
    </source>
</reference>
<dbReference type="AlphaFoldDB" id="A0AAN9QZV7"/>
<protein>
    <submittedName>
        <fullName evidence="1">Uncharacterized protein</fullName>
    </submittedName>
</protein>
<evidence type="ECO:0000313" key="2">
    <source>
        <dbReference type="Proteomes" id="UP001374584"/>
    </source>
</evidence>
<sequence>MRERLTWRSRSDVASTLHSISQALSKANAPSVPAFAIHALFACHLVRFSSSFLYVTRTISHTRSLLLLFPNSISTVHSNPNHSKVITTCGTQNSKEYGVSSPKASRVSLVEETIKPRSHATQPRANPTSIEVQRGPRYSLHPSLISVQSLYFKKMTRDKQRMGSIWYKTMDRAAEEQTPCSQS</sequence>
<name>A0AAN9QZV7_PHACN</name>
<accession>A0AAN9QZV7</accession>
<gene>
    <name evidence="1" type="ORF">VNO80_18975</name>
</gene>
<keyword evidence="2" id="KW-1185">Reference proteome</keyword>
<evidence type="ECO:0000313" key="1">
    <source>
        <dbReference type="EMBL" id="KAK7353526.1"/>
    </source>
</evidence>
<organism evidence="1 2">
    <name type="scientific">Phaseolus coccineus</name>
    <name type="common">Scarlet runner bean</name>
    <name type="synonym">Phaseolus multiflorus</name>
    <dbReference type="NCBI Taxonomy" id="3886"/>
    <lineage>
        <taxon>Eukaryota</taxon>
        <taxon>Viridiplantae</taxon>
        <taxon>Streptophyta</taxon>
        <taxon>Embryophyta</taxon>
        <taxon>Tracheophyta</taxon>
        <taxon>Spermatophyta</taxon>
        <taxon>Magnoliopsida</taxon>
        <taxon>eudicotyledons</taxon>
        <taxon>Gunneridae</taxon>
        <taxon>Pentapetalae</taxon>
        <taxon>rosids</taxon>
        <taxon>fabids</taxon>
        <taxon>Fabales</taxon>
        <taxon>Fabaceae</taxon>
        <taxon>Papilionoideae</taxon>
        <taxon>50 kb inversion clade</taxon>
        <taxon>NPAAA clade</taxon>
        <taxon>indigoferoid/millettioid clade</taxon>
        <taxon>Phaseoleae</taxon>
        <taxon>Phaseolus</taxon>
    </lineage>
</organism>
<dbReference type="EMBL" id="JAYMYR010000007">
    <property type="protein sequence ID" value="KAK7353526.1"/>
    <property type="molecule type" value="Genomic_DNA"/>
</dbReference>